<keyword evidence="3" id="KW-1185">Reference proteome</keyword>
<feature type="compositionally biased region" description="Pro residues" evidence="1">
    <location>
        <begin position="492"/>
        <end position="503"/>
    </location>
</feature>
<feature type="compositionally biased region" description="Basic and acidic residues" evidence="1">
    <location>
        <begin position="475"/>
        <end position="485"/>
    </location>
</feature>
<dbReference type="AlphaFoldDB" id="A0ABD2NH05"/>
<name>A0ABD2NH05_9CUCU</name>
<evidence type="ECO:0000313" key="2">
    <source>
        <dbReference type="EMBL" id="KAL3277685.1"/>
    </source>
</evidence>
<organism evidence="2 3">
    <name type="scientific">Cryptolaemus montrouzieri</name>
    <dbReference type="NCBI Taxonomy" id="559131"/>
    <lineage>
        <taxon>Eukaryota</taxon>
        <taxon>Metazoa</taxon>
        <taxon>Ecdysozoa</taxon>
        <taxon>Arthropoda</taxon>
        <taxon>Hexapoda</taxon>
        <taxon>Insecta</taxon>
        <taxon>Pterygota</taxon>
        <taxon>Neoptera</taxon>
        <taxon>Endopterygota</taxon>
        <taxon>Coleoptera</taxon>
        <taxon>Polyphaga</taxon>
        <taxon>Cucujiformia</taxon>
        <taxon>Coccinelloidea</taxon>
        <taxon>Coccinellidae</taxon>
        <taxon>Scymninae</taxon>
        <taxon>Scymnini</taxon>
        <taxon>Cryptolaemus</taxon>
    </lineage>
</organism>
<evidence type="ECO:0008006" key="4">
    <source>
        <dbReference type="Google" id="ProtNLM"/>
    </source>
</evidence>
<feature type="region of interest" description="Disordered" evidence="1">
    <location>
        <begin position="523"/>
        <end position="556"/>
    </location>
</feature>
<feature type="region of interest" description="Disordered" evidence="1">
    <location>
        <begin position="155"/>
        <end position="293"/>
    </location>
</feature>
<feature type="compositionally biased region" description="Basic and acidic residues" evidence="1">
    <location>
        <begin position="357"/>
        <end position="383"/>
    </location>
</feature>
<sequence length="789" mass="90679">MSLNHSPFLDVHKLTHEEIINLIKNDELYSSCCRIIEERKLNGRYLLRLTEEQIATWRRPRWLTRNLLSLQKTLLTNPEKFLEKEEQDEDVPSKEHIANKLETVYKPQANQKLLKSNIPIKEGNQYLQMTRIIKDEESFYDEDNYLKASAINNNKYSSGSQVKLPRKLPQVPKETRTTRKPLTLPRDTEENEYEPAPNNSRSKGRNAISHSIPPPPAEENDDYELPPNFTPTSSREPFVKKTFPTVSDEEVYEDPDSKYQNSRRKTIGSSTTNVGTPPLYPKRMPPSKKTEEPKVGFFKMNLKQYVNVKRIFSPETAENTSSLDIPEKIFRTVKNIANDKKPRGTLGRPLPALPPSSEEKSSRKARIQIEVEQKNQDLSHPEVEYQNQTDTESKQEENLPEYLNTTEKRELSNVHSSRKSTQIAQVIPHPPASELLSEITQVKNKLANKTNPTKGIRLDESAALDLKRQLLERFRKKENGEKRGEISTLKPLPQPPVDIPPNLPSYFEQIEDEQDKGAEDFEDDEVEYQNQSATESNDEENLPEYLNTTEKKEPPKVLLRPKSSSTQMIAQVIPHQPPASQLLSEITEAKNKLANKTTPIKGIRLDDNDALDLKKQLLARFEKKKEKANDEKIGEIFTGKLLPQPPQNFPDSYPKQVKAKHNTGAEGFEEDEEVYDDIFNLNNEKFYRNTDRKGALLLLRDLGDGAFVLRPSKKFFLSITVKKNGKYFNLGIMKTMQQKIYCGEGIMRTPEFTSIKTFLDHFEHTPLDLQGTDGVEQVYLKKVLPGDRF</sequence>
<dbReference type="Gene3D" id="3.30.505.10">
    <property type="entry name" value="SH2 domain"/>
    <property type="match status" value="1"/>
</dbReference>
<dbReference type="Proteomes" id="UP001516400">
    <property type="component" value="Unassembled WGS sequence"/>
</dbReference>
<comment type="caution">
    <text evidence="2">The sequence shown here is derived from an EMBL/GenBank/DDBJ whole genome shotgun (WGS) entry which is preliminary data.</text>
</comment>
<accession>A0ABD2NH05</accession>
<feature type="region of interest" description="Disordered" evidence="1">
    <location>
        <begin position="339"/>
        <end position="402"/>
    </location>
</feature>
<protein>
    <recommendedName>
        <fullName evidence="4">SH2 domain-containing protein</fullName>
    </recommendedName>
</protein>
<dbReference type="SUPFAM" id="SSF55550">
    <property type="entry name" value="SH2 domain"/>
    <property type="match status" value="1"/>
</dbReference>
<dbReference type="InterPro" id="IPR036860">
    <property type="entry name" value="SH2_dom_sf"/>
</dbReference>
<dbReference type="EMBL" id="JABFTP020000103">
    <property type="protein sequence ID" value="KAL3277685.1"/>
    <property type="molecule type" value="Genomic_DNA"/>
</dbReference>
<proteinExistence type="predicted"/>
<evidence type="ECO:0000313" key="3">
    <source>
        <dbReference type="Proteomes" id="UP001516400"/>
    </source>
</evidence>
<gene>
    <name evidence="2" type="ORF">HHI36_013031</name>
</gene>
<reference evidence="2 3" key="1">
    <citation type="journal article" date="2021" name="BMC Biol.">
        <title>Horizontally acquired antibacterial genes associated with adaptive radiation of ladybird beetles.</title>
        <authorList>
            <person name="Li H.S."/>
            <person name="Tang X.F."/>
            <person name="Huang Y.H."/>
            <person name="Xu Z.Y."/>
            <person name="Chen M.L."/>
            <person name="Du X.Y."/>
            <person name="Qiu B.Y."/>
            <person name="Chen P.T."/>
            <person name="Zhang W."/>
            <person name="Slipinski A."/>
            <person name="Escalona H.E."/>
            <person name="Waterhouse R.M."/>
            <person name="Zwick A."/>
            <person name="Pang H."/>
        </authorList>
    </citation>
    <scope>NUCLEOTIDE SEQUENCE [LARGE SCALE GENOMIC DNA]</scope>
    <source>
        <strain evidence="2">SYSU2018</strain>
    </source>
</reference>
<evidence type="ECO:0000256" key="1">
    <source>
        <dbReference type="SAM" id="MobiDB-lite"/>
    </source>
</evidence>
<feature type="region of interest" description="Disordered" evidence="1">
    <location>
        <begin position="475"/>
        <end position="504"/>
    </location>
</feature>